<organism evidence="2 3">
    <name type="scientific">Aspergillus transmontanensis</name>
    <dbReference type="NCBI Taxonomy" id="1034304"/>
    <lineage>
        <taxon>Eukaryota</taxon>
        <taxon>Fungi</taxon>
        <taxon>Dikarya</taxon>
        <taxon>Ascomycota</taxon>
        <taxon>Pezizomycotina</taxon>
        <taxon>Eurotiomycetes</taxon>
        <taxon>Eurotiomycetidae</taxon>
        <taxon>Eurotiales</taxon>
        <taxon>Aspergillaceae</taxon>
        <taxon>Aspergillus</taxon>
        <taxon>Aspergillus subgen. Circumdati</taxon>
    </lineage>
</organism>
<evidence type="ECO:0000256" key="1">
    <source>
        <dbReference type="SAM" id="MobiDB-lite"/>
    </source>
</evidence>
<evidence type="ECO:0000313" key="3">
    <source>
        <dbReference type="Proteomes" id="UP000325433"/>
    </source>
</evidence>
<evidence type="ECO:0000313" key="2">
    <source>
        <dbReference type="EMBL" id="KAE8306965.1"/>
    </source>
</evidence>
<dbReference type="Pfam" id="PF11951">
    <property type="entry name" value="Fungal_trans_2"/>
    <property type="match status" value="1"/>
</dbReference>
<dbReference type="AlphaFoldDB" id="A0A5N6VEN3"/>
<dbReference type="EMBL" id="ML738423">
    <property type="protein sequence ID" value="KAE8306965.1"/>
    <property type="molecule type" value="Genomic_DNA"/>
</dbReference>
<protein>
    <recommendedName>
        <fullName evidence="4">Fungal-specific transcription factor domain-containing protein</fullName>
    </recommendedName>
</protein>
<dbReference type="InterPro" id="IPR021858">
    <property type="entry name" value="Fun_TF"/>
</dbReference>
<proteinExistence type="predicted"/>
<dbReference type="PANTHER" id="PTHR37540">
    <property type="entry name" value="TRANSCRIPTION FACTOR (ACR-2), PUTATIVE-RELATED-RELATED"/>
    <property type="match status" value="1"/>
</dbReference>
<feature type="region of interest" description="Disordered" evidence="1">
    <location>
        <begin position="31"/>
        <end position="61"/>
    </location>
</feature>
<name>A0A5N6VEN3_9EURO</name>
<evidence type="ECO:0008006" key="4">
    <source>
        <dbReference type="Google" id="ProtNLM"/>
    </source>
</evidence>
<feature type="compositionally biased region" description="Basic residues" evidence="1">
    <location>
        <begin position="34"/>
        <end position="50"/>
    </location>
</feature>
<dbReference type="Proteomes" id="UP000325433">
    <property type="component" value="Unassembled WGS sequence"/>
</dbReference>
<gene>
    <name evidence="2" type="ORF">BDV41DRAFT_86353</name>
</gene>
<dbReference type="PANTHER" id="PTHR37540:SF5">
    <property type="entry name" value="TRANSCRIPTION FACTOR DOMAIN-CONTAINING PROTEIN"/>
    <property type="match status" value="1"/>
</dbReference>
<accession>A0A5N6VEN3</accession>
<reference evidence="3" key="1">
    <citation type="submission" date="2019-04" db="EMBL/GenBank/DDBJ databases">
        <title>Friends and foes A comparative genomics studyof 23 Aspergillus species from section Flavi.</title>
        <authorList>
            <consortium name="DOE Joint Genome Institute"/>
            <person name="Kjaerbolling I."/>
            <person name="Vesth T."/>
            <person name="Frisvad J.C."/>
            <person name="Nybo J.L."/>
            <person name="Theobald S."/>
            <person name="Kildgaard S."/>
            <person name="Isbrandt T."/>
            <person name="Kuo A."/>
            <person name="Sato A."/>
            <person name="Lyhne E.K."/>
            <person name="Kogle M.E."/>
            <person name="Wiebenga A."/>
            <person name="Kun R.S."/>
            <person name="Lubbers R.J."/>
            <person name="Makela M.R."/>
            <person name="Barry K."/>
            <person name="Chovatia M."/>
            <person name="Clum A."/>
            <person name="Daum C."/>
            <person name="Haridas S."/>
            <person name="He G."/>
            <person name="LaButti K."/>
            <person name="Lipzen A."/>
            <person name="Mondo S."/>
            <person name="Riley R."/>
            <person name="Salamov A."/>
            <person name="Simmons B.A."/>
            <person name="Magnuson J.K."/>
            <person name="Henrissat B."/>
            <person name="Mortensen U.H."/>
            <person name="Larsen T.O."/>
            <person name="Devries R.P."/>
            <person name="Grigoriev I.V."/>
            <person name="Machida M."/>
            <person name="Baker S.E."/>
            <person name="Andersen M.R."/>
        </authorList>
    </citation>
    <scope>NUCLEOTIDE SEQUENCE [LARGE SCALE GENOMIC DNA]</scope>
    <source>
        <strain evidence="3">CBS 130015</strain>
    </source>
</reference>
<sequence length="527" mass="59292">MDNGPSEVVFTTTSSPIESGVVFRYGQGSVKVPAPRKRGRPIGSTKRRKTGNNVDDPEQKDHERFQFINLGSNSANIDCDTRKYIRKRVMLNHTHTNQKRKQVSTECTKEKTSTVTGLSSEVMLSQFGRVDPFDTLPIQFEPYMHDLLSLYITTIWKTLYSIEKRSGCNPMVNYWLPLAFNDPALLHSLIGCAASFLMTTNQLCGYPFFVKHLNEAIAIVNQRMADSAISVSDETLVVVASIAMIKVCCRNVQILGFTILLTSKQKMLGFHDEWNVHMQGLKSLVDLQGGLDSLNDKPLIQSKLYRADLCGSVDAAQSPYFSTRYQGKCGSESQTYHLGHGFRELDRLLNLEILLKEAICNLQNVTKTLSTIKNKDHQAEAAQVRFWITSTQYRLLSTRYGNSRTPRLQALEICRLSLLLFTVSICNEFPQGVPTCDMLITQLKGLLDDDVACVWLTPEFRLWVLSLVASPETGNSLKSWCLASVSEAISTMCIRREEDFTQLLATFLHDPDSHAMSCRILWGEVTS</sequence>
<keyword evidence="3" id="KW-1185">Reference proteome</keyword>